<evidence type="ECO:0000313" key="2">
    <source>
        <dbReference type="EMBL" id="KAJ7220900.1"/>
    </source>
</evidence>
<dbReference type="EMBL" id="JARJCW010000009">
    <property type="protein sequence ID" value="KAJ7220900.1"/>
    <property type="molecule type" value="Genomic_DNA"/>
</dbReference>
<proteinExistence type="predicted"/>
<gene>
    <name evidence="2" type="ORF">GGX14DRAFT_389284</name>
</gene>
<accession>A0AAD6VS05</accession>
<dbReference type="AlphaFoldDB" id="A0AAD6VS05"/>
<keyword evidence="3" id="KW-1185">Reference proteome</keyword>
<protein>
    <submittedName>
        <fullName evidence="2">Uncharacterized protein</fullName>
    </submittedName>
</protein>
<feature type="region of interest" description="Disordered" evidence="1">
    <location>
        <begin position="239"/>
        <end position="273"/>
    </location>
</feature>
<feature type="region of interest" description="Disordered" evidence="1">
    <location>
        <begin position="121"/>
        <end position="166"/>
    </location>
</feature>
<organism evidence="2 3">
    <name type="scientific">Mycena pura</name>
    <dbReference type="NCBI Taxonomy" id="153505"/>
    <lineage>
        <taxon>Eukaryota</taxon>
        <taxon>Fungi</taxon>
        <taxon>Dikarya</taxon>
        <taxon>Basidiomycota</taxon>
        <taxon>Agaricomycotina</taxon>
        <taxon>Agaricomycetes</taxon>
        <taxon>Agaricomycetidae</taxon>
        <taxon>Agaricales</taxon>
        <taxon>Marasmiineae</taxon>
        <taxon>Mycenaceae</taxon>
        <taxon>Mycena</taxon>
    </lineage>
</organism>
<reference evidence="2" key="1">
    <citation type="submission" date="2023-03" db="EMBL/GenBank/DDBJ databases">
        <title>Massive genome expansion in bonnet fungi (Mycena s.s.) driven by repeated elements and novel gene families across ecological guilds.</title>
        <authorList>
            <consortium name="Lawrence Berkeley National Laboratory"/>
            <person name="Harder C.B."/>
            <person name="Miyauchi S."/>
            <person name="Viragh M."/>
            <person name="Kuo A."/>
            <person name="Thoen E."/>
            <person name="Andreopoulos B."/>
            <person name="Lu D."/>
            <person name="Skrede I."/>
            <person name="Drula E."/>
            <person name="Henrissat B."/>
            <person name="Morin E."/>
            <person name="Kohler A."/>
            <person name="Barry K."/>
            <person name="LaButti K."/>
            <person name="Morin E."/>
            <person name="Salamov A."/>
            <person name="Lipzen A."/>
            <person name="Mereny Z."/>
            <person name="Hegedus B."/>
            <person name="Baldrian P."/>
            <person name="Stursova M."/>
            <person name="Weitz H."/>
            <person name="Taylor A."/>
            <person name="Grigoriev I.V."/>
            <person name="Nagy L.G."/>
            <person name="Martin F."/>
            <person name="Kauserud H."/>
        </authorList>
    </citation>
    <scope>NUCLEOTIDE SEQUENCE</scope>
    <source>
        <strain evidence="2">9144</strain>
    </source>
</reference>
<dbReference type="Proteomes" id="UP001219525">
    <property type="component" value="Unassembled WGS sequence"/>
</dbReference>
<comment type="caution">
    <text evidence="2">The sequence shown here is derived from an EMBL/GenBank/DDBJ whole genome shotgun (WGS) entry which is preliminary data.</text>
</comment>
<evidence type="ECO:0000256" key="1">
    <source>
        <dbReference type="SAM" id="MobiDB-lite"/>
    </source>
</evidence>
<name>A0AAD6VS05_9AGAR</name>
<sequence>MRPKQTAETYRENRAHNVETHSRYDTATEVTSVAVTVQRERLRTRVRHPVYPSVPAVAAGMAGDEEPWYGAAGWRGIANGRKVVRAASVDIPDGRHADELAAVLRRADAYTYVGKGWEKGKNGNTHGCGPVQGRRRRPHRRILREENTQGNGRGVEPVRSEDAGGQHGDAALLEAHLSVRTAVSGCRAQIIDTQGPGWNKHDQSMGLVLKLYGGSDLPRFVRTDVTGSLDVVVAVNGREATTGGGNGKRRNPVPSSRIPGQSRTARPLAPDSSLFKHTAGVGDVWESELDCGDTKNMDVRIWETVQALSPY</sequence>
<evidence type="ECO:0000313" key="3">
    <source>
        <dbReference type="Proteomes" id="UP001219525"/>
    </source>
</evidence>
<feature type="compositionally biased region" description="Basic residues" evidence="1">
    <location>
        <begin position="133"/>
        <end position="142"/>
    </location>
</feature>